<evidence type="ECO:0000313" key="4">
    <source>
        <dbReference type="EMBL" id="MFD0918126.1"/>
    </source>
</evidence>
<organism evidence="4 5">
    <name type="scientific">Saccharopolyspora rosea</name>
    <dbReference type="NCBI Taxonomy" id="524884"/>
    <lineage>
        <taxon>Bacteria</taxon>
        <taxon>Bacillati</taxon>
        <taxon>Actinomycetota</taxon>
        <taxon>Actinomycetes</taxon>
        <taxon>Pseudonocardiales</taxon>
        <taxon>Pseudonocardiaceae</taxon>
        <taxon>Saccharopolyspora</taxon>
    </lineage>
</organism>
<feature type="signal peptide" evidence="3">
    <location>
        <begin position="1"/>
        <end position="39"/>
    </location>
</feature>
<dbReference type="PROSITE" id="PS51318">
    <property type="entry name" value="TAT"/>
    <property type="match status" value="1"/>
</dbReference>
<evidence type="ECO:0000256" key="1">
    <source>
        <dbReference type="SAM" id="MobiDB-lite"/>
    </source>
</evidence>
<keyword evidence="2" id="KW-0472">Membrane</keyword>
<gene>
    <name evidence="4" type="ORF">ACFQ16_00065</name>
</gene>
<protein>
    <submittedName>
        <fullName evidence="4">Uncharacterized protein</fullName>
    </submittedName>
</protein>
<keyword evidence="3" id="KW-0732">Signal</keyword>
<dbReference type="RefSeq" id="WP_345601519.1">
    <property type="nucleotide sequence ID" value="NZ_BAABLT010000034.1"/>
</dbReference>
<feature type="region of interest" description="Disordered" evidence="1">
    <location>
        <begin position="156"/>
        <end position="206"/>
    </location>
</feature>
<evidence type="ECO:0000256" key="2">
    <source>
        <dbReference type="SAM" id="Phobius"/>
    </source>
</evidence>
<dbReference type="Proteomes" id="UP001597018">
    <property type="component" value="Unassembled WGS sequence"/>
</dbReference>
<keyword evidence="5" id="KW-1185">Reference proteome</keyword>
<comment type="caution">
    <text evidence="4">The sequence shown here is derived from an EMBL/GenBank/DDBJ whole genome shotgun (WGS) entry which is preliminary data.</text>
</comment>
<evidence type="ECO:0000256" key="3">
    <source>
        <dbReference type="SAM" id="SignalP"/>
    </source>
</evidence>
<feature type="transmembrane region" description="Helical" evidence="2">
    <location>
        <begin position="280"/>
        <end position="303"/>
    </location>
</feature>
<keyword evidence="2" id="KW-0812">Transmembrane</keyword>
<dbReference type="EMBL" id="JBHTIW010000001">
    <property type="protein sequence ID" value="MFD0918126.1"/>
    <property type="molecule type" value="Genomic_DNA"/>
</dbReference>
<feature type="compositionally biased region" description="Pro residues" evidence="1">
    <location>
        <begin position="159"/>
        <end position="198"/>
    </location>
</feature>
<reference evidence="5" key="1">
    <citation type="journal article" date="2019" name="Int. J. Syst. Evol. Microbiol.">
        <title>The Global Catalogue of Microorganisms (GCM) 10K type strain sequencing project: providing services to taxonomists for standard genome sequencing and annotation.</title>
        <authorList>
            <consortium name="The Broad Institute Genomics Platform"/>
            <consortium name="The Broad Institute Genome Sequencing Center for Infectious Disease"/>
            <person name="Wu L."/>
            <person name="Ma J."/>
        </authorList>
    </citation>
    <scope>NUCLEOTIDE SEQUENCE [LARGE SCALE GENOMIC DNA]</scope>
    <source>
        <strain evidence="5">CCUG 56401</strain>
    </source>
</reference>
<name>A0ABW3FI20_9PSEU</name>
<sequence length="307" mass="31751">MGDSRRTRPNPLVRRAVSTGAAGLALAAAALFGAGVAHADTLVVDNPLAVVDAAPGQQIAVSPGTLDFKVREAVLLAMPLAFGPAKDAAERFAELPPIPIGTAEEGRTFYSGHDIAEAARSRLAQIGLPANKVDAVTWHFTNLVSLGNALTVHAERAAPTPPPSHPAPEPTPAPGSRSTPPPAPSDPPAAEPPAPPVVAVPESSAGAPGAVSFLPPRVASLPGSLPPWADARYGEVPGFQPDIGDLQKQARERAERQRQQEEVRAAGQAEALPADVNRRVALPVLLAAVSIAALTAALIRTWILRRQ</sequence>
<accession>A0ABW3FI20</accession>
<keyword evidence="2" id="KW-1133">Transmembrane helix</keyword>
<dbReference type="InterPro" id="IPR006311">
    <property type="entry name" value="TAT_signal"/>
</dbReference>
<feature type="chain" id="PRO_5046951213" evidence="3">
    <location>
        <begin position="40"/>
        <end position="307"/>
    </location>
</feature>
<proteinExistence type="predicted"/>
<evidence type="ECO:0000313" key="5">
    <source>
        <dbReference type="Proteomes" id="UP001597018"/>
    </source>
</evidence>